<gene>
    <name evidence="2" type="ORF">SASPL_102953</name>
</gene>
<dbReference type="InterPro" id="IPR043001">
    <property type="entry name" value="IP5_2-K_N_lobe"/>
</dbReference>
<reference evidence="2" key="1">
    <citation type="submission" date="2018-01" db="EMBL/GenBank/DDBJ databases">
        <authorList>
            <person name="Mao J.F."/>
        </authorList>
    </citation>
    <scope>NUCLEOTIDE SEQUENCE</scope>
    <source>
        <strain evidence="2">Huo1</strain>
        <tissue evidence="2">Leaf</tissue>
    </source>
</reference>
<comment type="function">
    <text evidence="1">Phosphorylates Ins(1,3,4,5,6)P5 at position 2 to form Ins(1,2,3,4,5,6)P6 (InsP6 or phytate).</text>
</comment>
<comment type="catalytic activity">
    <reaction evidence="1">
        <text>1D-myo-inositol 1,3,4,5,6-pentakisphosphate + ATP = 1D-myo-inositol hexakisphosphate + ADP + H(+)</text>
        <dbReference type="Rhea" id="RHEA:20313"/>
        <dbReference type="ChEBI" id="CHEBI:15378"/>
        <dbReference type="ChEBI" id="CHEBI:30616"/>
        <dbReference type="ChEBI" id="CHEBI:57733"/>
        <dbReference type="ChEBI" id="CHEBI:58130"/>
        <dbReference type="ChEBI" id="CHEBI:456216"/>
        <dbReference type="EC" id="2.7.1.158"/>
    </reaction>
</comment>
<evidence type="ECO:0000256" key="1">
    <source>
        <dbReference type="RuleBase" id="RU364126"/>
    </source>
</evidence>
<sequence length="92" mass="10258">MLNPVTLDVKRPLIHPLMVNGIMVGKVLRIQKVPNDRPECENSHSALLHHESLLWGKFEGMVSAPTREIVEHAYVQKVMCPLLGSEHVDAGV</sequence>
<dbReference type="EC" id="2.7.1.158" evidence="1"/>
<reference evidence="2" key="2">
    <citation type="submission" date="2020-08" db="EMBL/GenBank/DDBJ databases">
        <title>Plant Genome Project.</title>
        <authorList>
            <person name="Zhang R.-G."/>
        </authorList>
    </citation>
    <scope>NUCLEOTIDE SEQUENCE</scope>
    <source>
        <strain evidence="2">Huo1</strain>
        <tissue evidence="2">Leaf</tissue>
    </source>
</reference>
<keyword evidence="1" id="KW-0418">Kinase</keyword>
<comment type="caution">
    <text evidence="2">The sequence shown here is derived from an EMBL/GenBank/DDBJ whole genome shotgun (WGS) entry which is preliminary data.</text>
</comment>
<dbReference type="InterPro" id="IPR009286">
    <property type="entry name" value="Ins_P5_2-kin"/>
</dbReference>
<proteinExistence type="predicted"/>
<keyword evidence="1" id="KW-0808">Transferase</keyword>
<dbReference type="Gene3D" id="3.30.200.110">
    <property type="entry name" value="Inositol-pentakisphosphate 2-kinase, N-lobe"/>
    <property type="match status" value="1"/>
</dbReference>
<protein>
    <recommendedName>
        <fullName evidence="1">Inositol-pentakisphosphate 2-kinase</fullName>
        <ecNumber evidence="1">2.7.1.158</ecNumber>
    </recommendedName>
</protein>
<accession>A0A8X8YXN0</accession>
<evidence type="ECO:0000313" key="2">
    <source>
        <dbReference type="EMBL" id="KAG6438020.1"/>
    </source>
</evidence>
<dbReference type="Pfam" id="PF06090">
    <property type="entry name" value="Ins_P5_2-kin"/>
    <property type="match status" value="1"/>
</dbReference>
<keyword evidence="3" id="KW-1185">Reference proteome</keyword>
<dbReference type="AlphaFoldDB" id="A0A8X8YXN0"/>
<evidence type="ECO:0000313" key="3">
    <source>
        <dbReference type="Proteomes" id="UP000298416"/>
    </source>
</evidence>
<dbReference type="Proteomes" id="UP000298416">
    <property type="component" value="Unassembled WGS sequence"/>
</dbReference>
<dbReference type="EMBL" id="PNBA02000001">
    <property type="protein sequence ID" value="KAG6438020.1"/>
    <property type="molecule type" value="Genomic_DNA"/>
</dbReference>
<name>A0A8X8YXN0_SALSN</name>
<keyword evidence="1" id="KW-0067">ATP-binding</keyword>
<dbReference type="GO" id="GO:0005524">
    <property type="term" value="F:ATP binding"/>
    <property type="evidence" value="ECO:0007669"/>
    <property type="project" value="UniProtKB-KW"/>
</dbReference>
<comment type="domain">
    <text evidence="1">The EXKPK motif is conserved in inositol-pentakisphosphate 2-kinases of both family 1 and 2.</text>
</comment>
<keyword evidence="1" id="KW-0547">Nucleotide-binding</keyword>
<organism evidence="2">
    <name type="scientific">Salvia splendens</name>
    <name type="common">Scarlet sage</name>
    <dbReference type="NCBI Taxonomy" id="180675"/>
    <lineage>
        <taxon>Eukaryota</taxon>
        <taxon>Viridiplantae</taxon>
        <taxon>Streptophyta</taxon>
        <taxon>Embryophyta</taxon>
        <taxon>Tracheophyta</taxon>
        <taxon>Spermatophyta</taxon>
        <taxon>Magnoliopsida</taxon>
        <taxon>eudicotyledons</taxon>
        <taxon>Gunneridae</taxon>
        <taxon>Pentapetalae</taxon>
        <taxon>asterids</taxon>
        <taxon>lamiids</taxon>
        <taxon>Lamiales</taxon>
        <taxon>Lamiaceae</taxon>
        <taxon>Nepetoideae</taxon>
        <taxon>Mentheae</taxon>
        <taxon>Salviinae</taxon>
        <taxon>Salvia</taxon>
        <taxon>Salvia subgen. Calosphace</taxon>
        <taxon>core Calosphace</taxon>
    </lineage>
</organism>
<dbReference type="GO" id="GO:0035299">
    <property type="term" value="F:inositol-1,3,4,5,6-pentakisphosphate 2-kinase activity"/>
    <property type="evidence" value="ECO:0007669"/>
    <property type="project" value="UniProtKB-EC"/>
</dbReference>